<dbReference type="RefSeq" id="YP_010671887.1">
    <property type="nucleotide sequence ID" value="NC_070973.1"/>
</dbReference>
<dbReference type="EMBL" id="MW343794">
    <property type="protein sequence ID" value="QQG33639.1"/>
    <property type="molecule type" value="Genomic_DNA"/>
</dbReference>
<evidence type="ECO:0000256" key="1">
    <source>
        <dbReference type="SAM" id="MobiDB-lite"/>
    </source>
</evidence>
<evidence type="ECO:0000313" key="2">
    <source>
        <dbReference type="EMBL" id="QQG33639.1"/>
    </source>
</evidence>
<dbReference type="KEGG" id="vg:77948149"/>
<feature type="region of interest" description="Disordered" evidence="1">
    <location>
        <begin position="592"/>
        <end position="614"/>
    </location>
</feature>
<reference evidence="2 3" key="1">
    <citation type="submission" date="2020-12" db="EMBL/GenBank/DDBJ databases">
        <authorList>
            <person name="Luo D."/>
            <person name="Li C."/>
            <person name="Zeng H."/>
        </authorList>
    </citation>
    <scope>NUCLEOTIDE SEQUENCE [LARGE SCALE GENOMIC DNA]</scope>
</reference>
<dbReference type="GO" id="GO:0005975">
    <property type="term" value="P:carbohydrate metabolic process"/>
    <property type="evidence" value="ECO:0007669"/>
    <property type="project" value="InterPro"/>
</dbReference>
<dbReference type="Gene3D" id="1.50.10.10">
    <property type="match status" value="1"/>
</dbReference>
<proteinExistence type="predicted"/>
<keyword evidence="3" id="KW-1185">Reference proteome</keyword>
<sequence length="967" mass="109827">MLNSMFNSNFEQSDVLSMMRGHKKFLDVNTGLTNDASKEHYVFNPEKILSNNRHFIARAQMEAQPNGDATTEGQSLQILGFAYAYMATGLEEYRTAAKECFDAYINHFYNSAGDNPIPNTPKRYICNWIINGKEPVLANWPLAEDGYPTHGGFQGEMLNWTNGQTKIPHGAPLWGEYLDKFTFAFDGALGWKSIVATVYGLKDDGVTTDWDKKGTQYDVDWVIAYTGQKIDWDGNVISEGHPLSEIGTVQLKDKTVNGQHKANWCNRQPVEHGGYLMDRNKPWHNRPMNVPVEGVLNYGNASDAEQWFLDAAYVMWKIADDSDPDKSKYEMVWRCAMVTVDEYSRIDSNDYFFRREVGALSPYTDGISYDYTYPDGVNITYGRDSQGYIDVHADKAAQHTLEQQSVWFDINNKSSVLTTMAGQDRTGTYLEASVKIKVANSRQTPESQWETWQAKLPYSPGFIPVSVETKMTDFYQLVDANGQDFIMADKRIIVDYGNAQSILQYETNVVDGRSSIVSHCNMPTDNDGTVIGFWLTEEEKIKPEKISIKCNSPMRISVTDADNWTWGWDIANTGEQWVQAPLDWTKITLNNYQENEQPPNPKPPGWTPPPRPNRWAGEEKVTQMNLSKKLDNAPLAYATWYCVNNLPRTYNYNNTRVLMMYTLTVSGSDEFSFKLGDCRVTNAVDGGLFCTPGTIPFSNIYNNESSSGQFDGWHGMPYPGYQHPMIWIDNPGDVDGTKLNNMVEFLYQSQQWFYNKYGQLGPGASAYIWDRWDNYKYGTPNTWTMYHWGDGHAWAGYQPRAYFSAARAWYELVIKKYPVPPKLVTYVENWTKFLYKTMKANGGVSPTDFTTDGKVVCDPTDFTGHMCGLWLAGACIAHLAGSKVEHDDRLIEMLVNELTTNYHITGIPNHVMNGSWSPGLRLNTGNGPENNGMFFGFWSGEIYRGLSMYLMYKKLKPGEDMYEQGGL</sequence>
<organism evidence="2 3">
    <name type="scientific">Cronobacter phage A24</name>
    <dbReference type="NCBI Taxonomy" id="2795745"/>
    <lineage>
        <taxon>Viruses</taxon>
        <taxon>Duplodnaviria</taxon>
        <taxon>Heunggongvirae</taxon>
        <taxon>Uroviricota</taxon>
        <taxon>Caudoviricetes</taxon>
        <taxon>Grimontviridae</taxon>
        <taxon>Crifsvirus</taxon>
        <taxon>Crifsvirus A24</taxon>
    </lineage>
</organism>
<name>A0A7T5UE11_9CAUD</name>
<feature type="compositionally biased region" description="Pro residues" evidence="1">
    <location>
        <begin position="598"/>
        <end position="612"/>
    </location>
</feature>
<protein>
    <submittedName>
        <fullName evidence="2">Tail protein</fullName>
    </submittedName>
</protein>
<evidence type="ECO:0000313" key="3">
    <source>
        <dbReference type="Proteomes" id="UP000595896"/>
    </source>
</evidence>
<dbReference type="Proteomes" id="UP000595896">
    <property type="component" value="Segment"/>
</dbReference>
<accession>A0A7T5UE11</accession>
<dbReference type="InterPro" id="IPR012341">
    <property type="entry name" value="6hp_glycosidase-like_sf"/>
</dbReference>
<dbReference type="GeneID" id="77948149"/>